<keyword evidence="1" id="KW-0548">Nucleotidyltransferase</keyword>
<keyword evidence="1" id="KW-0695">RNA-directed DNA polymerase</keyword>
<dbReference type="AlphaFoldDB" id="A0A0J7MNA1"/>
<dbReference type="PaxDb" id="67767-A0A0J7MNA1"/>
<dbReference type="GO" id="GO:0003964">
    <property type="term" value="F:RNA-directed DNA polymerase activity"/>
    <property type="evidence" value="ECO:0007669"/>
    <property type="project" value="UniProtKB-KW"/>
</dbReference>
<accession>A0A0J7MNA1</accession>
<gene>
    <name evidence="1" type="ORF">RF55_24289</name>
</gene>
<evidence type="ECO:0000313" key="2">
    <source>
        <dbReference type="Proteomes" id="UP000036403"/>
    </source>
</evidence>
<evidence type="ECO:0000313" key="1">
    <source>
        <dbReference type="EMBL" id="KMQ82070.1"/>
    </source>
</evidence>
<sequence length="224" mass="25846">MGKRELELLNTIFNIAQKTGFPLIVIDKVFKNTRNNFYLKLNTPSNPKVSNTFHGALSYVPRLSEKLKTILKSNNVNVGIKSNPPLRKMLNRKLDPVLNSERNGIYKIPLTLSDNNNKQLFYIGLTKRKFSIRLKEHKNDIRFGRQTTALSRLHSKENIAINFEKARIIIPYHNFNEAALAETIEIIDYDNLAINDRVSTYLPRIWQSLLFGDRQCPANIPLQP</sequence>
<dbReference type="EMBL" id="LBMM01028692">
    <property type="protein sequence ID" value="KMQ82070.1"/>
    <property type="molecule type" value="Genomic_DNA"/>
</dbReference>
<dbReference type="OrthoDB" id="8037262at2759"/>
<protein>
    <submittedName>
        <fullName evidence="1">Reverse transcriptase</fullName>
    </submittedName>
</protein>
<keyword evidence="2" id="KW-1185">Reference proteome</keyword>
<organism evidence="1 2">
    <name type="scientific">Lasius niger</name>
    <name type="common">Black garden ant</name>
    <dbReference type="NCBI Taxonomy" id="67767"/>
    <lineage>
        <taxon>Eukaryota</taxon>
        <taxon>Metazoa</taxon>
        <taxon>Ecdysozoa</taxon>
        <taxon>Arthropoda</taxon>
        <taxon>Hexapoda</taxon>
        <taxon>Insecta</taxon>
        <taxon>Pterygota</taxon>
        <taxon>Neoptera</taxon>
        <taxon>Endopterygota</taxon>
        <taxon>Hymenoptera</taxon>
        <taxon>Apocrita</taxon>
        <taxon>Aculeata</taxon>
        <taxon>Formicoidea</taxon>
        <taxon>Formicidae</taxon>
        <taxon>Formicinae</taxon>
        <taxon>Lasius</taxon>
        <taxon>Lasius</taxon>
    </lineage>
</organism>
<name>A0A0J7MNA1_LASNI</name>
<proteinExistence type="predicted"/>
<dbReference type="Proteomes" id="UP000036403">
    <property type="component" value="Unassembled WGS sequence"/>
</dbReference>
<comment type="caution">
    <text evidence="1">The sequence shown here is derived from an EMBL/GenBank/DDBJ whole genome shotgun (WGS) entry which is preliminary data.</text>
</comment>
<keyword evidence="1" id="KW-0808">Transferase</keyword>
<reference evidence="1 2" key="1">
    <citation type="submission" date="2015-04" db="EMBL/GenBank/DDBJ databases">
        <title>Lasius niger genome sequencing.</title>
        <authorList>
            <person name="Konorov E.A."/>
            <person name="Nikitin M.A."/>
            <person name="Kirill M.V."/>
            <person name="Chang P."/>
        </authorList>
    </citation>
    <scope>NUCLEOTIDE SEQUENCE [LARGE SCALE GENOMIC DNA]</scope>
    <source>
        <tissue evidence="1">Whole</tissue>
    </source>
</reference>